<name>A0A532V5K0_UNCL8</name>
<comment type="caution">
    <text evidence="3">The sequence shown here is derived from an EMBL/GenBank/DDBJ whole genome shotgun (WGS) entry which is preliminary data.</text>
</comment>
<reference evidence="3 4" key="1">
    <citation type="submission" date="2017-06" db="EMBL/GenBank/DDBJ databases">
        <title>Novel microbial phyla capable of carbon fixation and sulfur reduction in deep-sea sediments.</title>
        <authorList>
            <person name="Huang J."/>
            <person name="Baker B."/>
            <person name="Wang Y."/>
        </authorList>
    </citation>
    <scope>NUCLEOTIDE SEQUENCE [LARGE SCALE GENOMIC DNA]</scope>
    <source>
        <strain evidence="3">B3_LCP</strain>
    </source>
</reference>
<dbReference type="InterPro" id="IPR036188">
    <property type="entry name" value="FAD/NAD-bd_sf"/>
</dbReference>
<protein>
    <submittedName>
        <fullName evidence="3">Glutamate synthase (NADPH), homotetrameric</fullName>
    </submittedName>
</protein>
<dbReference type="NCBIfam" id="TIGR01316">
    <property type="entry name" value="gltA"/>
    <property type="match status" value="1"/>
</dbReference>
<organism evidence="3 4">
    <name type="scientific">candidate division LCP-89 bacterium B3_LCP</name>
    <dbReference type="NCBI Taxonomy" id="2012998"/>
    <lineage>
        <taxon>Bacteria</taxon>
        <taxon>Pseudomonadati</taxon>
        <taxon>Bacteria division LCP-89</taxon>
    </lineage>
</organism>
<dbReference type="PANTHER" id="PTHR42783">
    <property type="entry name" value="GLUTAMATE SYNTHASE [NADPH] SMALL CHAIN"/>
    <property type="match status" value="1"/>
</dbReference>
<dbReference type="PANTHER" id="PTHR42783:SF3">
    <property type="entry name" value="GLUTAMATE SYNTHASE [NADPH] SMALL CHAIN-RELATED"/>
    <property type="match status" value="1"/>
</dbReference>
<dbReference type="InterPro" id="IPR023753">
    <property type="entry name" value="FAD/NAD-binding_dom"/>
</dbReference>
<dbReference type="AlphaFoldDB" id="A0A532V5K0"/>
<evidence type="ECO:0000259" key="1">
    <source>
        <dbReference type="Pfam" id="PF07992"/>
    </source>
</evidence>
<dbReference type="Pfam" id="PF07992">
    <property type="entry name" value="Pyr_redox_2"/>
    <property type="match status" value="1"/>
</dbReference>
<dbReference type="Proteomes" id="UP000319619">
    <property type="component" value="Unassembled WGS sequence"/>
</dbReference>
<dbReference type="SUPFAM" id="SSF46548">
    <property type="entry name" value="alpha-helical ferredoxin"/>
    <property type="match status" value="1"/>
</dbReference>
<dbReference type="EMBL" id="NJBN01000001">
    <property type="protein sequence ID" value="TKJ42484.1"/>
    <property type="molecule type" value="Genomic_DNA"/>
</dbReference>
<feature type="domain" description="Dihydroprymidine dehydrogenase" evidence="2">
    <location>
        <begin position="20"/>
        <end position="130"/>
    </location>
</feature>
<evidence type="ECO:0000259" key="2">
    <source>
        <dbReference type="Pfam" id="PF14691"/>
    </source>
</evidence>
<accession>A0A532V5K0</accession>
<dbReference type="InterPro" id="IPR028261">
    <property type="entry name" value="DPD_II"/>
</dbReference>
<dbReference type="GO" id="GO:0051536">
    <property type="term" value="F:iron-sulfur cluster binding"/>
    <property type="evidence" value="ECO:0007669"/>
    <property type="project" value="InterPro"/>
</dbReference>
<feature type="domain" description="FAD/NAD(P)-binding" evidence="1">
    <location>
        <begin position="144"/>
        <end position="446"/>
    </location>
</feature>
<dbReference type="Pfam" id="PF14691">
    <property type="entry name" value="Fer4_20"/>
    <property type="match status" value="1"/>
</dbReference>
<evidence type="ECO:0000313" key="3">
    <source>
        <dbReference type="EMBL" id="TKJ42484.1"/>
    </source>
</evidence>
<proteinExistence type="predicted"/>
<dbReference type="Gene3D" id="1.10.1060.10">
    <property type="entry name" value="Alpha-helical ferredoxin"/>
    <property type="match status" value="1"/>
</dbReference>
<evidence type="ECO:0000313" key="4">
    <source>
        <dbReference type="Proteomes" id="UP000319619"/>
    </source>
</evidence>
<dbReference type="SUPFAM" id="SSF51971">
    <property type="entry name" value="Nucleotide-binding domain"/>
    <property type="match status" value="1"/>
</dbReference>
<gene>
    <name evidence="3" type="primary">gltA</name>
    <name evidence="3" type="ORF">CEE37_02020</name>
</gene>
<dbReference type="InterPro" id="IPR006004">
    <property type="entry name" value="SudA-like"/>
</dbReference>
<dbReference type="GO" id="GO:0016491">
    <property type="term" value="F:oxidoreductase activity"/>
    <property type="evidence" value="ECO:0007669"/>
    <property type="project" value="InterPro"/>
</dbReference>
<dbReference type="InterPro" id="IPR009051">
    <property type="entry name" value="Helical_ferredxn"/>
</dbReference>
<dbReference type="Gene3D" id="3.50.50.60">
    <property type="entry name" value="FAD/NAD(P)-binding domain"/>
    <property type="match status" value="2"/>
</dbReference>
<dbReference type="PRINTS" id="PR00419">
    <property type="entry name" value="ADXRDTASE"/>
</dbReference>
<sequence>MAKKEKIPRQAMPEQNPDVRRKNFTEVPFGYTPELAQIEASRCLFCKKPKCIDGCPVNIDIPAFIRLIKDGDFIGAAHKLKEENALPAICGRVCPQEEQCEIVCVTGIKTEPVAIGRLERFAADYEREHGEIVIPEMEPPTGKSVGIVGCGPAGLTVAGELAKLGHSVTIYEALHQPGGVLMYGIPEFRLPKAIVESEVDYVKQLGVQIIYNAVIGRYMTIDELMEDHDSVFLGTGAGLPYFMNIPGENFNGVYSANEYLTRSNLMRAYRFPEYDTPIIESKKVAVLGGGNVAMDAARTALRLGADEVTVVYRRSRKEMPARDEEIHHAEEEGINFQLLTNPTELLGDEEGWVTGMRCIRMELGAPDSSGRRRPIPIEGSEYIIEVDTVVVSIGNGANPLIPQTTPGLDTNKWGNILADAKTAVTSIPGVYAGGDIVIGAATVILAMGAGKIAAAAMHRYMMGIPEPVEEKEEEKEEVKEKK</sequence>